<protein>
    <submittedName>
        <fullName evidence="1">Uncharacterized protein</fullName>
    </submittedName>
</protein>
<accession>U5LB61</accession>
<proteinExistence type="predicted"/>
<evidence type="ECO:0000313" key="2">
    <source>
        <dbReference type="Proteomes" id="UP000017805"/>
    </source>
</evidence>
<organism evidence="1 2">
    <name type="scientific">Bacillus infantis NRRL B-14911</name>
    <dbReference type="NCBI Taxonomy" id="1367477"/>
    <lineage>
        <taxon>Bacteria</taxon>
        <taxon>Bacillati</taxon>
        <taxon>Bacillota</taxon>
        <taxon>Bacilli</taxon>
        <taxon>Bacillales</taxon>
        <taxon>Bacillaceae</taxon>
        <taxon>Bacillus</taxon>
    </lineage>
</organism>
<dbReference type="EMBL" id="CP006643">
    <property type="protein sequence ID" value="AGX03822.1"/>
    <property type="molecule type" value="Genomic_DNA"/>
</dbReference>
<dbReference type="HOGENOM" id="CLU_3229651_0_0_9"/>
<dbReference type="PATRIC" id="fig|1367477.3.peg.1842"/>
<evidence type="ECO:0000313" key="1">
    <source>
        <dbReference type="EMBL" id="AGX03822.1"/>
    </source>
</evidence>
<reference evidence="1 2" key="1">
    <citation type="submission" date="2013-07" db="EMBL/GenBank/DDBJ databases">
        <title>Complete genome sequence of Bacillus infantis NRRL B-14911 that has potential to induce cardiac disease by antigenic mimicry.</title>
        <authorList>
            <person name="Massilamany C."/>
            <person name="Smith T.P.L."/>
            <person name="Loy J.D."/>
            <person name="Barletta R."/>
            <person name="Reddy J."/>
        </authorList>
    </citation>
    <scope>NUCLEOTIDE SEQUENCE [LARGE SCALE GENOMIC DNA]</scope>
    <source>
        <strain evidence="1 2">NRRL B-14911</strain>
    </source>
</reference>
<name>U5LB61_9BACI</name>
<keyword evidence="2" id="KW-1185">Reference proteome</keyword>
<dbReference type="AlphaFoldDB" id="U5LB61"/>
<sequence>MIHMPAEPVLPDESAHWSKRLEAAWNIQDAFRFFCVFKNYYVN</sequence>
<dbReference type="STRING" id="1367477.N288_09505"/>
<dbReference type="KEGG" id="bif:N288_09505"/>
<dbReference type="Proteomes" id="UP000017805">
    <property type="component" value="Chromosome"/>
</dbReference>
<gene>
    <name evidence="1" type="ORF">N288_09505</name>
</gene>